<name>A0A7J5BDA1_9MICO</name>
<evidence type="ECO:0000313" key="5">
    <source>
        <dbReference type="EMBL" id="KAB1644198.1"/>
    </source>
</evidence>
<dbReference type="Proteomes" id="UP000433493">
    <property type="component" value="Unassembled WGS sequence"/>
</dbReference>
<keyword evidence="2 3" id="KW-0378">Hydrolase</keyword>
<organism evidence="5 6">
    <name type="scientific">Gulosibacter chungangensis</name>
    <dbReference type="NCBI Taxonomy" id="979746"/>
    <lineage>
        <taxon>Bacteria</taxon>
        <taxon>Bacillati</taxon>
        <taxon>Actinomycetota</taxon>
        <taxon>Actinomycetes</taxon>
        <taxon>Micrococcales</taxon>
        <taxon>Microbacteriaceae</taxon>
        <taxon>Gulosibacter</taxon>
    </lineage>
</organism>
<dbReference type="Gene3D" id="3.90.79.10">
    <property type="entry name" value="Nucleoside Triphosphate Pyrophosphohydrolase"/>
    <property type="match status" value="1"/>
</dbReference>
<dbReference type="PROSITE" id="PS00893">
    <property type="entry name" value="NUDIX_BOX"/>
    <property type="match status" value="1"/>
</dbReference>
<dbReference type="InterPro" id="IPR020084">
    <property type="entry name" value="NUDIX_hydrolase_CS"/>
</dbReference>
<dbReference type="PRINTS" id="PR00502">
    <property type="entry name" value="NUDIXFAMILY"/>
</dbReference>
<dbReference type="InterPro" id="IPR020476">
    <property type="entry name" value="Nudix_hydrolase"/>
</dbReference>
<comment type="similarity">
    <text evidence="1 3">Belongs to the Nudix hydrolase family.</text>
</comment>
<gene>
    <name evidence="5" type="ORF">F8O05_05335</name>
</gene>
<dbReference type="InterPro" id="IPR015797">
    <property type="entry name" value="NUDIX_hydrolase-like_dom_sf"/>
</dbReference>
<comment type="caution">
    <text evidence="5">The sequence shown here is derived from an EMBL/GenBank/DDBJ whole genome shotgun (WGS) entry which is preliminary data.</text>
</comment>
<dbReference type="EMBL" id="WBKB01000002">
    <property type="protein sequence ID" value="KAB1644198.1"/>
    <property type="molecule type" value="Genomic_DNA"/>
</dbReference>
<dbReference type="CDD" id="cd04673">
    <property type="entry name" value="NUDIX_ADPRase"/>
    <property type="match status" value="1"/>
</dbReference>
<dbReference type="InterPro" id="IPR000086">
    <property type="entry name" value="NUDIX_hydrolase_dom"/>
</dbReference>
<sequence length="146" mass="16325">MSPKYQHEAYPGRVSQIISAASAVAIDGQGRLLLVKRGREPQRGRWSLPGGKINPGESFEDAAIREFAEETGLVIEIIRKLGITRMPTLDGREYEIHNFYTRVIRGELAAADDAAGARWFPLNELYDLELTTGLLAYLREVKVIPE</sequence>
<evidence type="ECO:0000313" key="6">
    <source>
        <dbReference type="Proteomes" id="UP000433493"/>
    </source>
</evidence>
<dbReference type="Pfam" id="PF00293">
    <property type="entry name" value="NUDIX"/>
    <property type="match status" value="1"/>
</dbReference>
<accession>A0A7J5BDA1</accession>
<protein>
    <submittedName>
        <fullName evidence="5">NUDIX domain-containing protein</fullName>
    </submittedName>
</protein>
<dbReference type="GO" id="GO:0016787">
    <property type="term" value="F:hydrolase activity"/>
    <property type="evidence" value="ECO:0007669"/>
    <property type="project" value="UniProtKB-KW"/>
</dbReference>
<dbReference type="SUPFAM" id="SSF55811">
    <property type="entry name" value="Nudix"/>
    <property type="match status" value="1"/>
</dbReference>
<proteinExistence type="inferred from homology"/>
<dbReference type="PANTHER" id="PTHR43736">
    <property type="entry name" value="ADP-RIBOSE PYROPHOSPHATASE"/>
    <property type="match status" value="1"/>
</dbReference>
<evidence type="ECO:0000256" key="1">
    <source>
        <dbReference type="ARBA" id="ARBA00005582"/>
    </source>
</evidence>
<keyword evidence="6" id="KW-1185">Reference proteome</keyword>
<evidence type="ECO:0000256" key="3">
    <source>
        <dbReference type="RuleBase" id="RU003476"/>
    </source>
</evidence>
<dbReference type="AlphaFoldDB" id="A0A7J5BDA1"/>
<dbReference type="PROSITE" id="PS51462">
    <property type="entry name" value="NUDIX"/>
    <property type="match status" value="1"/>
</dbReference>
<evidence type="ECO:0000259" key="4">
    <source>
        <dbReference type="PROSITE" id="PS51462"/>
    </source>
</evidence>
<dbReference type="PANTHER" id="PTHR43736:SF1">
    <property type="entry name" value="DIHYDRONEOPTERIN TRIPHOSPHATE DIPHOSPHATASE"/>
    <property type="match status" value="1"/>
</dbReference>
<evidence type="ECO:0000256" key="2">
    <source>
        <dbReference type="ARBA" id="ARBA00022801"/>
    </source>
</evidence>
<reference evidence="5 6" key="1">
    <citation type="submission" date="2019-09" db="EMBL/GenBank/DDBJ databases">
        <title>Phylogeny of genus Pseudoclavibacter and closely related genus.</title>
        <authorList>
            <person name="Li Y."/>
        </authorList>
    </citation>
    <scope>NUCLEOTIDE SEQUENCE [LARGE SCALE GENOMIC DNA]</scope>
    <source>
        <strain evidence="5 6">KCTC 13959</strain>
    </source>
</reference>
<feature type="domain" description="Nudix hydrolase" evidence="4">
    <location>
        <begin position="16"/>
        <end position="143"/>
    </location>
</feature>
<dbReference type="OrthoDB" id="9804442at2"/>